<dbReference type="Proteomes" id="UP001164539">
    <property type="component" value="Chromosome 8"/>
</dbReference>
<name>A0ACC1XP98_MELAZ</name>
<evidence type="ECO:0000313" key="1">
    <source>
        <dbReference type="EMBL" id="KAJ4713246.1"/>
    </source>
</evidence>
<sequence length="376" mass="42382">MEKVVCKIAADIQVAEILHMNGGEGNYSYANNSVLQKTVILKAKPSIQESVAEIYTKCLPAKCFTIADLGCSSGPSAYMPTWEIAEVLHSVSQRLNRRPPLLQAFLNDLPGNDFNSTFKLLPSFYERLEKEKGDKFPHCFVAAVPGSFYGRLFRPNALHFIFSSYSLHWLSQVPKGLVNEFGVQLNKDDVYPGKTCSAPDVHKAYLDQFESDFTTFLKLRFEELKPGGHMVLTLMGNDKHYSNLFKLIGMVIKDMVSEGLIEESKLESFNFPFYSPSAEEVRQIIEREGSFNIHKLETFHLSWLVGAENVDNKSLGYIRGKPVANRTRAVSESLLANHFGNAIIDDMFHRLSIKVTEYLEMGLGAYTNLLISLEKK</sequence>
<comment type="caution">
    <text evidence="1">The sequence shown here is derived from an EMBL/GenBank/DDBJ whole genome shotgun (WGS) entry which is preliminary data.</text>
</comment>
<organism evidence="1 2">
    <name type="scientific">Melia azedarach</name>
    <name type="common">Chinaberry tree</name>
    <dbReference type="NCBI Taxonomy" id="155640"/>
    <lineage>
        <taxon>Eukaryota</taxon>
        <taxon>Viridiplantae</taxon>
        <taxon>Streptophyta</taxon>
        <taxon>Embryophyta</taxon>
        <taxon>Tracheophyta</taxon>
        <taxon>Spermatophyta</taxon>
        <taxon>Magnoliopsida</taxon>
        <taxon>eudicotyledons</taxon>
        <taxon>Gunneridae</taxon>
        <taxon>Pentapetalae</taxon>
        <taxon>rosids</taxon>
        <taxon>malvids</taxon>
        <taxon>Sapindales</taxon>
        <taxon>Meliaceae</taxon>
        <taxon>Melia</taxon>
    </lineage>
</organism>
<gene>
    <name evidence="1" type="ORF">OWV82_015364</name>
</gene>
<protein>
    <submittedName>
        <fullName evidence="1">Methyltransferase-like protein</fullName>
    </submittedName>
</protein>
<proteinExistence type="predicted"/>
<reference evidence="1 2" key="1">
    <citation type="journal article" date="2023" name="Science">
        <title>Complex scaffold remodeling in plant triterpene biosynthesis.</title>
        <authorList>
            <person name="De La Pena R."/>
            <person name="Hodgson H."/>
            <person name="Liu J.C."/>
            <person name="Stephenson M.J."/>
            <person name="Martin A.C."/>
            <person name="Owen C."/>
            <person name="Harkess A."/>
            <person name="Leebens-Mack J."/>
            <person name="Jimenez L.E."/>
            <person name="Osbourn A."/>
            <person name="Sattely E.S."/>
        </authorList>
    </citation>
    <scope>NUCLEOTIDE SEQUENCE [LARGE SCALE GENOMIC DNA]</scope>
    <source>
        <strain evidence="2">cv. JPN11</strain>
        <tissue evidence="1">Leaf</tissue>
    </source>
</reference>
<keyword evidence="2" id="KW-1185">Reference proteome</keyword>
<dbReference type="EMBL" id="CM051401">
    <property type="protein sequence ID" value="KAJ4713246.1"/>
    <property type="molecule type" value="Genomic_DNA"/>
</dbReference>
<evidence type="ECO:0000313" key="2">
    <source>
        <dbReference type="Proteomes" id="UP001164539"/>
    </source>
</evidence>
<accession>A0ACC1XP98</accession>